<dbReference type="InterPro" id="IPR011707">
    <property type="entry name" value="Cu-oxidase-like_N"/>
</dbReference>
<evidence type="ECO:0000259" key="6">
    <source>
        <dbReference type="Pfam" id="PF07732"/>
    </source>
</evidence>
<feature type="domain" description="Plastocyanin-like" evidence="6">
    <location>
        <begin position="125"/>
        <end position="235"/>
    </location>
</feature>
<evidence type="ECO:0000256" key="1">
    <source>
        <dbReference type="ARBA" id="ARBA00022723"/>
    </source>
</evidence>
<proteinExistence type="predicted"/>
<dbReference type="AlphaFoldDB" id="A0A317K5S2"/>
<dbReference type="GO" id="GO:0016491">
    <property type="term" value="F:oxidoreductase activity"/>
    <property type="evidence" value="ECO:0007669"/>
    <property type="project" value="UniProtKB-KW"/>
</dbReference>
<dbReference type="GO" id="GO:0005507">
    <property type="term" value="F:copper ion binding"/>
    <property type="evidence" value="ECO:0007669"/>
    <property type="project" value="InterPro"/>
</dbReference>
<evidence type="ECO:0000256" key="2">
    <source>
        <dbReference type="ARBA" id="ARBA00023002"/>
    </source>
</evidence>
<feature type="compositionally biased region" description="Low complexity" evidence="4">
    <location>
        <begin position="62"/>
        <end position="77"/>
    </location>
</feature>
<dbReference type="Pfam" id="PF07731">
    <property type="entry name" value="Cu-oxidase_2"/>
    <property type="match status" value="1"/>
</dbReference>
<comment type="caution">
    <text evidence="7">The sequence shown here is derived from an EMBL/GenBank/DDBJ whole genome shotgun (WGS) entry which is preliminary data.</text>
</comment>
<dbReference type="OrthoDB" id="345021at2"/>
<accession>A0A317K5S2</accession>
<sequence>MALVKTKALVQKPPREGAMFRNQLLAMTVAFATALAVPVWLAPGAPAGTSGMTDAGATSGTAAVSDSSPMSGSGSGAAMDWKTMDEQMAKRDKSFPAATKGEGGKDLAPTVLADGTKEFHLTAAPTKWEIEPGKTVDAWAFNGTVPGPTIHVNVGDKVKVVVDNKLPESTSVHWHGMQVPNNMDGVSDVTQDPIPPGKSFTYTWDATRPMVTWYHSHHDGTKQVTSGLYGAIEVGDIPTPDNIKPNQVVLMQLQDAGTIGMTINGKSFPATKPIDAHLGDWVEITYINVGTMEHPMHLHGVDQLVIAKDGFPLPAPYKADTVPVSPGERYTVLVHADAKGTWAFHCHIFPHSEGAQGMFGLFTEMRIS</sequence>
<feature type="domain" description="Plastocyanin-like" evidence="5">
    <location>
        <begin position="244"/>
        <end position="364"/>
    </location>
</feature>
<dbReference type="InterPro" id="IPR045087">
    <property type="entry name" value="Cu-oxidase_fam"/>
</dbReference>
<dbReference type="Pfam" id="PF07732">
    <property type="entry name" value="Cu-oxidase_3"/>
    <property type="match status" value="1"/>
</dbReference>
<name>A0A317K5S2_9ACTN</name>
<keyword evidence="8" id="KW-1185">Reference proteome</keyword>
<dbReference type="EMBL" id="QGSV01000219">
    <property type="protein sequence ID" value="PWU46463.1"/>
    <property type="molecule type" value="Genomic_DNA"/>
</dbReference>
<evidence type="ECO:0000256" key="3">
    <source>
        <dbReference type="ARBA" id="ARBA00023008"/>
    </source>
</evidence>
<keyword evidence="1" id="KW-0479">Metal-binding</keyword>
<evidence type="ECO:0000256" key="4">
    <source>
        <dbReference type="SAM" id="MobiDB-lite"/>
    </source>
</evidence>
<dbReference type="Gene3D" id="2.60.40.420">
    <property type="entry name" value="Cupredoxins - blue copper proteins"/>
    <property type="match status" value="2"/>
</dbReference>
<dbReference type="PANTHER" id="PTHR11709">
    <property type="entry name" value="MULTI-COPPER OXIDASE"/>
    <property type="match status" value="1"/>
</dbReference>
<dbReference type="PANTHER" id="PTHR11709:SF394">
    <property type="entry name" value="FI03373P-RELATED"/>
    <property type="match status" value="1"/>
</dbReference>
<protein>
    <submittedName>
        <fullName evidence="7">Copper oxidase</fullName>
    </submittedName>
</protein>
<evidence type="ECO:0000313" key="7">
    <source>
        <dbReference type="EMBL" id="PWU46463.1"/>
    </source>
</evidence>
<keyword evidence="3" id="KW-0186">Copper</keyword>
<dbReference type="SUPFAM" id="SSF49503">
    <property type="entry name" value="Cupredoxins"/>
    <property type="match status" value="2"/>
</dbReference>
<keyword evidence="2" id="KW-0560">Oxidoreductase</keyword>
<evidence type="ECO:0000259" key="5">
    <source>
        <dbReference type="Pfam" id="PF07731"/>
    </source>
</evidence>
<feature type="compositionally biased region" description="Polar residues" evidence="4">
    <location>
        <begin position="50"/>
        <end position="61"/>
    </location>
</feature>
<evidence type="ECO:0000313" key="8">
    <source>
        <dbReference type="Proteomes" id="UP000245683"/>
    </source>
</evidence>
<reference evidence="8" key="1">
    <citation type="submission" date="2018-05" db="EMBL/GenBank/DDBJ databases">
        <title>Micromonospora globispora sp. nov. and Micromonospora rugosa sp. nov., isolated from marine sediment.</title>
        <authorList>
            <person name="Carro L."/>
            <person name="Aysel V."/>
            <person name="Cetin D."/>
            <person name="Igual J.M."/>
            <person name="Klenk H.-P."/>
            <person name="Trujillo M.E."/>
            <person name="Sahin N."/>
        </authorList>
    </citation>
    <scope>NUCLEOTIDE SEQUENCE [LARGE SCALE GENOMIC DNA]</scope>
    <source>
        <strain evidence="8">S2904</strain>
    </source>
</reference>
<feature type="region of interest" description="Disordered" evidence="4">
    <location>
        <begin position="50"/>
        <end position="77"/>
    </location>
</feature>
<dbReference type="Proteomes" id="UP000245683">
    <property type="component" value="Unassembled WGS sequence"/>
</dbReference>
<dbReference type="InterPro" id="IPR011706">
    <property type="entry name" value="Cu-oxidase_C"/>
</dbReference>
<gene>
    <name evidence="7" type="ORF">DLJ46_17745</name>
</gene>
<organism evidence="7 8">
    <name type="scientific">Micromonospora globispora</name>
    <dbReference type="NCBI Taxonomy" id="1450148"/>
    <lineage>
        <taxon>Bacteria</taxon>
        <taxon>Bacillati</taxon>
        <taxon>Actinomycetota</taxon>
        <taxon>Actinomycetes</taxon>
        <taxon>Micromonosporales</taxon>
        <taxon>Micromonosporaceae</taxon>
        <taxon>Micromonospora</taxon>
    </lineage>
</organism>
<dbReference type="CDD" id="cd04202">
    <property type="entry name" value="CuRO_D2_2dMcoN_like"/>
    <property type="match status" value="1"/>
</dbReference>
<dbReference type="InterPro" id="IPR008972">
    <property type="entry name" value="Cupredoxin"/>
</dbReference>